<evidence type="ECO:0000256" key="1">
    <source>
        <dbReference type="SAM" id="MobiDB-lite"/>
    </source>
</evidence>
<dbReference type="OrthoDB" id="9816506at2"/>
<organism evidence="3 4">
    <name type="scientific">Chondromyces apiculatus DSM 436</name>
    <dbReference type="NCBI Taxonomy" id="1192034"/>
    <lineage>
        <taxon>Bacteria</taxon>
        <taxon>Pseudomonadati</taxon>
        <taxon>Myxococcota</taxon>
        <taxon>Polyangia</taxon>
        <taxon>Polyangiales</taxon>
        <taxon>Polyangiaceae</taxon>
        <taxon>Chondromyces</taxon>
    </lineage>
</organism>
<evidence type="ECO:0000313" key="3">
    <source>
        <dbReference type="EMBL" id="EYF04189.1"/>
    </source>
</evidence>
<dbReference type="PANTHER" id="PTHR43581:SF2">
    <property type="entry name" value="EXCINUCLEASE ATPASE SUBUNIT"/>
    <property type="match status" value="1"/>
</dbReference>
<dbReference type="GO" id="GO:0016887">
    <property type="term" value="F:ATP hydrolysis activity"/>
    <property type="evidence" value="ECO:0007669"/>
    <property type="project" value="InterPro"/>
</dbReference>
<evidence type="ECO:0000313" key="4">
    <source>
        <dbReference type="Proteomes" id="UP000019678"/>
    </source>
</evidence>
<dbReference type="Gene3D" id="3.40.50.300">
    <property type="entry name" value="P-loop containing nucleotide triphosphate hydrolases"/>
    <property type="match status" value="2"/>
</dbReference>
<proteinExistence type="predicted"/>
<dbReference type="InterPro" id="IPR027417">
    <property type="entry name" value="P-loop_NTPase"/>
</dbReference>
<sequence length="448" mass="50483">MYLTQLRIQNLKLLKDFELSFTDAEGRPRMWTVIIGENGTAKTSILQAIAMAAAGALNVNGLAQNVSSLRDKRDSKATVCIRADFLLDAKRQRSRVYPGYSGRKPKGGVVVHSEVELPPKRKDLVARSSYAGVDGTQDPITDARSMDAKLWFVAAYGVQRFLPGDPNARPVLDHASVERMRSVFQRVDLIGTGFANILKPEKARIYSRVLRDALFGKEGLLPGFNDLELRGQKGAGTTKTLQEGHRFVQNLPSGELKLAASWLSHGYQSTIAWLADLVGHILWEAQSKEALAPEDMEGLVLLDEIDLYLHPRWQRTIIRALKATFPRLQFVATTHSPLALVGLRPDQDEIVRLVIDDKTGDVRQLDMKQERAHEPDPRLMTGTEIYRTYFGIDQLYPDELGELLREHRYLAADPTRSAKADKRLDALEEKLREEGVEPDFPREPRRQR</sequence>
<protein>
    <recommendedName>
        <fullName evidence="2">ATPase AAA-type core domain-containing protein</fullName>
    </recommendedName>
</protein>
<dbReference type="eggNOG" id="COG3950">
    <property type="taxonomic scope" value="Bacteria"/>
</dbReference>
<accession>A0A017T4N9</accession>
<dbReference type="SUPFAM" id="SSF52540">
    <property type="entry name" value="P-loop containing nucleoside triphosphate hydrolases"/>
    <property type="match status" value="1"/>
</dbReference>
<dbReference type="GO" id="GO:0005524">
    <property type="term" value="F:ATP binding"/>
    <property type="evidence" value="ECO:0007669"/>
    <property type="project" value="InterPro"/>
</dbReference>
<dbReference type="EMBL" id="ASRX01000037">
    <property type="protein sequence ID" value="EYF04189.1"/>
    <property type="molecule type" value="Genomic_DNA"/>
</dbReference>
<dbReference type="PANTHER" id="PTHR43581">
    <property type="entry name" value="ATP/GTP PHOSPHATASE"/>
    <property type="match status" value="1"/>
</dbReference>
<keyword evidence="4" id="KW-1185">Reference proteome</keyword>
<evidence type="ECO:0000259" key="2">
    <source>
        <dbReference type="Pfam" id="PF13304"/>
    </source>
</evidence>
<reference evidence="3 4" key="1">
    <citation type="submission" date="2013-05" db="EMBL/GenBank/DDBJ databases">
        <title>Genome assembly of Chondromyces apiculatus DSM 436.</title>
        <authorList>
            <person name="Sharma G."/>
            <person name="Khatri I."/>
            <person name="Kaur C."/>
            <person name="Mayilraj S."/>
            <person name="Subramanian S."/>
        </authorList>
    </citation>
    <scope>NUCLEOTIDE SEQUENCE [LARGE SCALE GENOMIC DNA]</scope>
    <source>
        <strain evidence="3 4">DSM 436</strain>
    </source>
</reference>
<dbReference type="AlphaFoldDB" id="A0A017T4N9"/>
<comment type="caution">
    <text evidence="3">The sequence shown here is derived from an EMBL/GenBank/DDBJ whole genome shotgun (WGS) entry which is preliminary data.</text>
</comment>
<name>A0A017T4N9_9BACT</name>
<dbReference type="eggNOG" id="COG1195">
    <property type="taxonomic scope" value="Bacteria"/>
</dbReference>
<feature type="region of interest" description="Disordered" evidence="1">
    <location>
        <begin position="429"/>
        <end position="448"/>
    </location>
</feature>
<dbReference type="InterPro" id="IPR051396">
    <property type="entry name" value="Bact_Antivir_Def_Nuclease"/>
</dbReference>
<dbReference type="RefSeq" id="WP_044244503.1">
    <property type="nucleotide sequence ID" value="NZ_ASRX01000037.1"/>
</dbReference>
<feature type="domain" description="ATPase AAA-type core" evidence="2">
    <location>
        <begin position="32"/>
        <end position="339"/>
    </location>
</feature>
<gene>
    <name evidence="3" type="ORF">CAP_4666</name>
</gene>
<dbReference type="Pfam" id="PF13304">
    <property type="entry name" value="AAA_21"/>
    <property type="match status" value="1"/>
</dbReference>
<dbReference type="STRING" id="1192034.CAP_4666"/>
<dbReference type="InterPro" id="IPR003959">
    <property type="entry name" value="ATPase_AAA_core"/>
</dbReference>
<dbReference type="Proteomes" id="UP000019678">
    <property type="component" value="Unassembled WGS sequence"/>
</dbReference>